<dbReference type="GO" id="GO:0006099">
    <property type="term" value="P:tricarboxylic acid cycle"/>
    <property type="evidence" value="ECO:0007669"/>
    <property type="project" value="UniProtKB-KW"/>
</dbReference>
<dbReference type="STRING" id="13249.T1IC54"/>
<dbReference type="OMA" id="MAILMEV"/>
<evidence type="ECO:0000313" key="5">
    <source>
        <dbReference type="Proteomes" id="UP000015103"/>
    </source>
</evidence>
<organism evidence="4 5">
    <name type="scientific">Rhodnius prolixus</name>
    <name type="common">Triatomid bug</name>
    <dbReference type="NCBI Taxonomy" id="13249"/>
    <lineage>
        <taxon>Eukaryota</taxon>
        <taxon>Metazoa</taxon>
        <taxon>Ecdysozoa</taxon>
        <taxon>Arthropoda</taxon>
        <taxon>Hexapoda</taxon>
        <taxon>Insecta</taxon>
        <taxon>Pterygota</taxon>
        <taxon>Neoptera</taxon>
        <taxon>Paraneoptera</taxon>
        <taxon>Hemiptera</taxon>
        <taxon>Heteroptera</taxon>
        <taxon>Panheteroptera</taxon>
        <taxon>Cimicomorpha</taxon>
        <taxon>Reduviidae</taxon>
        <taxon>Triatominae</taxon>
        <taxon>Rhodnius</taxon>
    </lineage>
</organism>
<dbReference type="GO" id="GO:0005739">
    <property type="term" value="C:mitochondrion"/>
    <property type="evidence" value="ECO:0007669"/>
    <property type="project" value="TreeGrafter"/>
</dbReference>
<dbReference type="HOGENOM" id="CLU_031953_0_0_1"/>
<feature type="domain" description="Isopropylmalate dehydrogenase-like" evidence="3">
    <location>
        <begin position="1"/>
        <end position="325"/>
    </location>
</feature>
<dbReference type="PANTHER" id="PTHR11835">
    <property type="entry name" value="DECARBOXYLATING DEHYDROGENASES-ISOCITRATE, ISOPROPYLMALATE, TARTRATE"/>
    <property type="match status" value="1"/>
</dbReference>
<sequence>VTVMPGVGTGPELAEVMFEVLECAGAPLRYEVLHPERNEEEYNYTLQSIKRNGVAIKGNIEPKSSTELFLAQPKNMRIKKDMDLFVDVIECKSFPGIENRVVHKQLDIVVMRQNTEGEYALLEHEPVRNVLENVQIITYYNTKRVCEYAFNYAIANNRCKVTLLHNQHVNPMTENLMREAFDEVANKYPDILGEKHTVNHGLKMLLKNKNAWDIVITNSVFGSMLVSILFGMIGNDARLVAEANVGERYMIFEPAYRGRGLDIAGKDIVNPTGFIMSGVLALEGLGHKKPAEYIRQALNELYIEGKTLTIDLGGKATTREFVRNLVQKLRNLAKLVHC</sequence>
<dbReference type="eggNOG" id="KOG0784">
    <property type="taxonomic scope" value="Eukaryota"/>
</dbReference>
<dbReference type="Gene3D" id="3.40.718.10">
    <property type="entry name" value="Isopropylmalate Dehydrogenase"/>
    <property type="match status" value="1"/>
</dbReference>
<dbReference type="SMART" id="SM01329">
    <property type="entry name" value="Iso_dh"/>
    <property type="match status" value="1"/>
</dbReference>
<dbReference type="InParanoid" id="T1IC54"/>
<comment type="similarity">
    <text evidence="1">Belongs to the isocitrate and isopropylmalate dehydrogenases family.</text>
</comment>
<evidence type="ECO:0000256" key="2">
    <source>
        <dbReference type="ARBA" id="ARBA00022532"/>
    </source>
</evidence>
<accession>T1IC54</accession>
<proteinExistence type="inferred from homology"/>
<dbReference type="AlphaFoldDB" id="T1IC54"/>
<keyword evidence="5" id="KW-1185">Reference proteome</keyword>
<name>T1IC54_RHOPR</name>
<dbReference type="PANTHER" id="PTHR11835:SF60">
    <property type="entry name" value="ISOCITRATE DEHYDROGENASE [NAD] SUBUNIT, MITOCHONDRIAL"/>
    <property type="match status" value="1"/>
</dbReference>
<dbReference type="Proteomes" id="UP000015103">
    <property type="component" value="Unassembled WGS sequence"/>
</dbReference>
<evidence type="ECO:0000256" key="1">
    <source>
        <dbReference type="ARBA" id="ARBA00007769"/>
    </source>
</evidence>
<dbReference type="VEuPathDB" id="VectorBase:RPRC013874"/>
<dbReference type="EMBL" id="ACPB03006184">
    <property type="status" value="NOT_ANNOTATED_CDS"/>
    <property type="molecule type" value="Genomic_DNA"/>
</dbReference>
<dbReference type="EnsemblMetazoa" id="RPRC013874-RA">
    <property type="protein sequence ID" value="RPRC013874-PA"/>
    <property type="gene ID" value="RPRC013874"/>
</dbReference>
<dbReference type="SUPFAM" id="SSF53659">
    <property type="entry name" value="Isocitrate/Isopropylmalate dehydrogenase-like"/>
    <property type="match status" value="1"/>
</dbReference>
<dbReference type="Pfam" id="PF00180">
    <property type="entry name" value="Iso_dh"/>
    <property type="match status" value="1"/>
</dbReference>
<reference evidence="4" key="1">
    <citation type="submission" date="2015-05" db="UniProtKB">
        <authorList>
            <consortium name="EnsemblMetazoa"/>
        </authorList>
    </citation>
    <scope>IDENTIFICATION</scope>
</reference>
<dbReference type="InterPro" id="IPR024084">
    <property type="entry name" value="IsoPropMal-DH-like_dom"/>
</dbReference>
<evidence type="ECO:0000313" key="4">
    <source>
        <dbReference type="EnsemblMetazoa" id="RPRC013874-PA"/>
    </source>
</evidence>
<protein>
    <submittedName>
        <fullName evidence="4">Iso_dh domain-containing protein</fullName>
    </submittedName>
</protein>
<dbReference type="GO" id="GO:0006102">
    <property type="term" value="P:isocitrate metabolic process"/>
    <property type="evidence" value="ECO:0007669"/>
    <property type="project" value="TreeGrafter"/>
</dbReference>
<keyword evidence="2" id="KW-0816">Tricarboxylic acid cycle</keyword>
<evidence type="ECO:0000259" key="3">
    <source>
        <dbReference type="SMART" id="SM01329"/>
    </source>
</evidence>